<dbReference type="Proteomes" id="UP001200642">
    <property type="component" value="Unassembled WGS sequence"/>
</dbReference>
<dbReference type="GO" id="GO:0015288">
    <property type="term" value="F:porin activity"/>
    <property type="evidence" value="ECO:0007669"/>
    <property type="project" value="TreeGrafter"/>
</dbReference>
<protein>
    <submittedName>
        <fullName evidence="8">TolC family protein</fullName>
    </submittedName>
</protein>
<evidence type="ECO:0000313" key="9">
    <source>
        <dbReference type="Proteomes" id="UP001200642"/>
    </source>
</evidence>
<keyword evidence="7" id="KW-0998">Cell outer membrane</keyword>
<keyword evidence="6" id="KW-0472">Membrane</keyword>
<dbReference type="InterPro" id="IPR003423">
    <property type="entry name" value="OMP_efflux"/>
</dbReference>
<evidence type="ECO:0000256" key="7">
    <source>
        <dbReference type="ARBA" id="ARBA00023237"/>
    </source>
</evidence>
<comment type="caution">
    <text evidence="8">The sequence shown here is derived from an EMBL/GenBank/DDBJ whole genome shotgun (WGS) entry which is preliminary data.</text>
</comment>
<dbReference type="SUPFAM" id="SSF56954">
    <property type="entry name" value="Outer membrane efflux proteins (OEP)"/>
    <property type="match status" value="1"/>
</dbReference>
<evidence type="ECO:0000256" key="4">
    <source>
        <dbReference type="ARBA" id="ARBA00022452"/>
    </source>
</evidence>
<keyword evidence="5" id="KW-0812">Transmembrane</keyword>
<name>A0AAE3JMN7_9FLAO</name>
<dbReference type="AlphaFoldDB" id="A0AAE3JMN7"/>
<dbReference type="PANTHER" id="PTHR30026">
    <property type="entry name" value="OUTER MEMBRANE PROTEIN TOLC"/>
    <property type="match status" value="1"/>
</dbReference>
<evidence type="ECO:0000256" key="1">
    <source>
        <dbReference type="ARBA" id="ARBA00004442"/>
    </source>
</evidence>
<comment type="similarity">
    <text evidence="2">Belongs to the outer membrane factor (OMF) (TC 1.B.17) family.</text>
</comment>
<proteinExistence type="inferred from homology"/>
<organism evidence="8 9">
    <name type="scientific">Cerina litoralis</name>
    <dbReference type="NCBI Taxonomy" id="2874477"/>
    <lineage>
        <taxon>Bacteria</taxon>
        <taxon>Pseudomonadati</taxon>
        <taxon>Bacteroidota</taxon>
        <taxon>Flavobacteriia</taxon>
        <taxon>Flavobacteriales</taxon>
        <taxon>Flavobacteriaceae</taxon>
        <taxon>Cerina</taxon>
    </lineage>
</organism>
<dbReference type="GO" id="GO:0009279">
    <property type="term" value="C:cell outer membrane"/>
    <property type="evidence" value="ECO:0007669"/>
    <property type="project" value="UniProtKB-SubCell"/>
</dbReference>
<sequence length="474" mass="53862">MLKNIIFTVFILSIYSGTAQNDNRVTYSLSDCIEIALNNNLDLKSAALKAKTSEVNFHQTRNEMLPTLNGNYDLGVSNGRSIDPYTNDIINQKLTFSNAGLGLDALVFNGFRLMNSIKRDRFQLKASEMQTEEARQDLILAVTLAYIQILNGKDQVELAKSRLETTQQQLDRLHVLYKEEVGNPADYTDMQGQIAMDQMGVIIARNNQQEYVLKLLQLLNTDLDPNAQVTFDSFKGLVSSEKYPLTADQVFDESLQNLATFKSKQFQINAAIFGIKAARGNYYPNVSLFGRLNTSFSSSAQSFTETGTIVRETGEFVDINNDQYPVMRNETQFDGTSIGYADQFNNNFNSVFGVSVQIPILNGFRAKNRVALQKILKEESLIDFENTKLSFKQSIDQAYLKMESAYDRYFILQDQVKAYEESFRVNEIRFNNGVSNVVEYITSKNNLDSARLNLSNAKYEYLLRVKILDYYRGI</sequence>
<comment type="subcellular location">
    <subcellularLocation>
        <location evidence="1">Cell outer membrane</location>
    </subcellularLocation>
</comment>
<evidence type="ECO:0000256" key="6">
    <source>
        <dbReference type="ARBA" id="ARBA00023136"/>
    </source>
</evidence>
<dbReference type="Gene3D" id="1.20.1600.10">
    <property type="entry name" value="Outer membrane efflux proteins (OEP)"/>
    <property type="match status" value="1"/>
</dbReference>
<reference evidence="8" key="1">
    <citation type="submission" date="2023-02" db="EMBL/GenBank/DDBJ databases">
        <title>Genome of Flavobacteriaceae gen. nov. sp. strain F89.</title>
        <authorList>
            <person name="Wang Y."/>
        </authorList>
    </citation>
    <scope>NUCLEOTIDE SEQUENCE</scope>
    <source>
        <strain evidence="8">F89</strain>
    </source>
</reference>
<evidence type="ECO:0000313" key="8">
    <source>
        <dbReference type="EMBL" id="MCG2460080.1"/>
    </source>
</evidence>
<dbReference type="EMBL" id="JAIRBC010000005">
    <property type="protein sequence ID" value="MCG2460080.1"/>
    <property type="molecule type" value="Genomic_DNA"/>
</dbReference>
<keyword evidence="4" id="KW-1134">Transmembrane beta strand</keyword>
<dbReference type="GO" id="GO:0015562">
    <property type="term" value="F:efflux transmembrane transporter activity"/>
    <property type="evidence" value="ECO:0007669"/>
    <property type="project" value="InterPro"/>
</dbReference>
<accession>A0AAE3JMN7</accession>
<evidence type="ECO:0000256" key="5">
    <source>
        <dbReference type="ARBA" id="ARBA00022692"/>
    </source>
</evidence>
<keyword evidence="9" id="KW-1185">Reference proteome</keyword>
<dbReference type="GO" id="GO:1990281">
    <property type="term" value="C:efflux pump complex"/>
    <property type="evidence" value="ECO:0007669"/>
    <property type="project" value="TreeGrafter"/>
</dbReference>
<evidence type="ECO:0000256" key="2">
    <source>
        <dbReference type="ARBA" id="ARBA00007613"/>
    </source>
</evidence>
<dbReference type="Pfam" id="PF02321">
    <property type="entry name" value="OEP"/>
    <property type="match status" value="2"/>
</dbReference>
<keyword evidence="3" id="KW-0813">Transport</keyword>
<dbReference type="PANTHER" id="PTHR30026:SF20">
    <property type="entry name" value="OUTER MEMBRANE PROTEIN TOLC"/>
    <property type="match status" value="1"/>
</dbReference>
<evidence type="ECO:0000256" key="3">
    <source>
        <dbReference type="ARBA" id="ARBA00022448"/>
    </source>
</evidence>
<dbReference type="RefSeq" id="WP_317901220.1">
    <property type="nucleotide sequence ID" value="NZ_JAIRBC010000005.1"/>
</dbReference>
<gene>
    <name evidence="8" type="ORF">K8352_04930</name>
</gene>
<dbReference type="InterPro" id="IPR051906">
    <property type="entry name" value="TolC-like"/>
</dbReference>